<evidence type="ECO:0000313" key="1">
    <source>
        <dbReference type="EMBL" id="KKN96669.1"/>
    </source>
</evidence>
<name>A0A0F9UY65_9ZZZZ</name>
<dbReference type="EMBL" id="LAZR01000062">
    <property type="protein sequence ID" value="KKN96669.1"/>
    <property type="molecule type" value="Genomic_DNA"/>
</dbReference>
<protein>
    <submittedName>
        <fullName evidence="1">Uncharacterized protein</fullName>
    </submittedName>
</protein>
<accession>A0A0F9UY65</accession>
<comment type="caution">
    <text evidence="1">The sequence shown here is derived from an EMBL/GenBank/DDBJ whole genome shotgun (WGS) entry which is preliminary data.</text>
</comment>
<gene>
    <name evidence="1" type="ORF">LCGC14_0163130</name>
</gene>
<sequence>MDNPVDLSNADYEEMLHCPQCLGAEVSTEWTPDIFQQGSGKDAQQLIVSIPVRECAQCHFRWTDHAGEVIRDSLVRVYCRDRQFQAVGHDEE</sequence>
<reference evidence="1" key="1">
    <citation type="journal article" date="2015" name="Nature">
        <title>Complex archaea that bridge the gap between prokaryotes and eukaryotes.</title>
        <authorList>
            <person name="Spang A."/>
            <person name="Saw J.H."/>
            <person name="Jorgensen S.L."/>
            <person name="Zaremba-Niedzwiedzka K."/>
            <person name="Martijn J."/>
            <person name="Lind A.E."/>
            <person name="van Eijk R."/>
            <person name="Schleper C."/>
            <person name="Guy L."/>
            <person name="Ettema T.J."/>
        </authorList>
    </citation>
    <scope>NUCLEOTIDE SEQUENCE</scope>
</reference>
<organism evidence="1">
    <name type="scientific">marine sediment metagenome</name>
    <dbReference type="NCBI Taxonomy" id="412755"/>
    <lineage>
        <taxon>unclassified sequences</taxon>
        <taxon>metagenomes</taxon>
        <taxon>ecological metagenomes</taxon>
    </lineage>
</organism>
<proteinExistence type="predicted"/>
<dbReference type="AlphaFoldDB" id="A0A0F9UY65"/>